<dbReference type="Proteomes" id="UP000474042">
    <property type="component" value="Unassembled WGS sequence"/>
</dbReference>
<accession>A0A5Q2ST72</accession>
<dbReference type="Gene3D" id="1.10.10.10">
    <property type="entry name" value="Winged helix-like DNA-binding domain superfamily/Winged helix DNA-binding domain"/>
    <property type="match status" value="1"/>
</dbReference>
<sequence>MGISKIPQSELIVMKVIWDNGKTLSSKEIINILKEKTGWKRTTTLTLLSKLVQKEFISAEKIKLYTYYTPIISKKEYLELETEYFFTNIHDRSLKSLITALHDNDEISEDDIEDLEKWIKERKE</sequence>
<proteinExistence type="inferred from homology"/>
<dbReference type="InterPro" id="IPR036388">
    <property type="entry name" value="WH-like_DNA-bd_sf"/>
</dbReference>
<evidence type="ECO:0000256" key="3">
    <source>
        <dbReference type="ARBA" id="ARBA00023125"/>
    </source>
</evidence>
<keyword evidence="2" id="KW-0805">Transcription regulation</keyword>
<evidence type="ECO:0000256" key="2">
    <source>
        <dbReference type="ARBA" id="ARBA00023015"/>
    </source>
</evidence>
<gene>
    <name evidence="5" type="ORF">GND98_016115</name>
</gene>
<comment type="caution">
    <text evidence="5">The sequence shown here is derived from an EMBL/GenBank/DDBJ whole genome shotgun (WGS) entry which is preliminary data.</text>
</comment>
<name>A0A5Q2ST72_CLOBU</name>
<evidence type="ECO:0000256" key="1">
    <source>
        <dbReference type="ARBA" id="ARBA00011046"/>
    </source>
</evidence>
<keyword evidence="3" id="KW-0238">DNA-binding</keyword>
<reference evidence="5 6" key="1">
    <citation type="submission" date="2020-01" db="EMBL/GenBank/DDBJ databases">
        <title>Genome sequence of a 1,3-propanediol producer, Clostridium butyricum S3.</title>
        <authorList>
            <person name="Zhou J."/>
        </authorList>
    </citation>
    <scope>NUCLEOTIDE SEQUENCE [LARGE SCALE GENOMIC DNA]</scope>
    <source>
        <strain evidence="5 6">S3</strain>
    </source>
</reference>
<dbReference type="GO" id="GO:0003677">
    <property type="term" value="F:DNA binding"/>
    <property type="evidence" value="ECO:0007669"/>
    <property type="project" value="UniProtKB-KW"/>
</dbReference>
<keyword evidence="4" id="KW-0804">Transcription</keyword>
<protein>
    <submittedName>
        <fullName evidence="5">BlaI/MecI/CopY family transcriptional regulator</fullName>
    </submittedName>
</protein>
<dbReference type="RefSeq" id="WP_003431543.1">
    <property type="nucleotide sequence ID" value="NZ_CACRTU010000016.1"/>
</dbReference>
<dbReference type="Gene3D" id="1.10.4040.10">
    <property type="entry name" value="Penicillinase repressor domain"/>
    <property type="match status" value="1"/>
</dbReference>
<evidence type="ECO:0000313" key="6">
    <source>
        <dbReference type="Proteomes" id="UP000474042"/>
    </source>
</evidence>
<dbReference type="PIRSF" id="PIRSF019455">
    <property type="entry name" value="CopR_AtkY"/>
    <property type="match status" value="1"/>
</dbReference>
<dbReference type="SUPFAM" id="SSF46785">
    <property type="entry name" value="Winged helix' DNA-binding domain"/>
    <property type="match status" value="1"/>
</dbReference>
<evidence type="ECO:0000256" key="4">
    <source>
        <dbReference type="ARBA" id="ARBA00023163"/>
    </source>
</evidence>
<dbReference type="Pfam" id="PF03965">
    <property type="entry name" value="Penicillinase_R"/>
    <property type="match status" value="1"/>
</dbReference>
<dbReference type="InterPro" id="IPR005650">
    <property type="entry name" value="BlaI_family"/>
</dbReference>
<dbReference type="InterPro" id="IPR036390">
    <property type="entry name" value="WH_DNA-bd_sf"/>
</dbReference>
<dbReference type="GO" id="GO:0045892">
    <property type="term" value="P:negative regulation of DNA-templated transcription"/>
    <property type="evidence" value="ECO:0007669"/>
    <property type="project" value="InterPro"/>
</dbReference>
<comment type="similarity">
    <text evidence="1">Belongs to the BlaI transcriptional regulatory family.</text>
</comment>
<organism evidence="5 6">
    <name type="scientific">Clostridium butyricum</name>
    <dbReference type="NCBI Taxonomy" id="1492"/>
    <lineage>
        <taxon>Bacteria</taxon>
        <taxon>Bacillati</taxon>
        <taxon>Bacillota</taxon>
        <taxon>Clostridia</taxon>
        <taxon>Eubacteriales</taxon>
        <taxon>Clostridiaceae</taxon>
        <taxon>Clostridium</taxon>
    </lineage>
</organism>
<dbReference type="EMBL" id="WOFV02000067">
    <property type="protein sequence ID" value="NAS19340.1"/>
    <property type="molecule type" value="Genomic_DNA"/>
</dbReference>
<dbReference type="AlphaFoldDB" id="A0A5Q2ST72"/>
<evidence type="ECO:0000313" key="5">
    <source>
        <dbReference type="EMBL" id="NAS19340.1"/>
    </source>
</evidence>